<dbReference type="EMBL" id="CP042913">
    <property type="protein sequence ID" value="QEG32775.1"/>
    <property type="molecule type" value="Genomic_DNA"/>
</dbReference>
<feature type="signal peptide" evidence="2">
    <location>
        <begin position="1"/>
        <end position="25"/>
    </location>
</feature>
<organism evidence="3 4">
    <name type="scientific">Bythopirellula goksoeyrii</name>
    <dbReference type="NCBI Taxonomy" id="1400387"/>
    <lineage>
        <taxon>Bacteria</taxon>
        <taxon>Pseudomonadati</taxon>
        <taxon>Planctomycetota</taxon>
        <taxon>Planctomycetia</taxon>
        <taxon>Pirellulales</taxon>
        <taxon>Lacipirellulaceae</taxon>
        <taxon>Bythopirellula</taxon>
    </lineage>
</organism>
<name>A0A5B9Q5G0_9BACT</name>
<keyword evidence="4" id="KW-1185">Reference proteome</keyword>
<accession>A0A5B9Q5G0</accession>
<dbReference type="AlphaFoldDB" id="A0A5B9Q5G0"/>
<protein>
    <recommendedName>
        <fullName evidence="5">Secreted protein</fullName>
    </recommendedName>
</protein>
<evidence type="ECO:0000313" key="4">
    <source>
        <dbReference type="Proteomes" id="UP000323917"/>
    </source>
</evidence>
<dbReference type="Proteomes" id="UP000323917">
    <property type="component" value="Chromosome"/>
</dbReference>
<evidence type="ECO:0000256" key="2">
    <source>
        <dbReference type="SAM" id="SignalP"/>
    </source>
</evidence>
<feature type="region of interest" description="Disordered" evidence="1">
    <location>
        <begin position="228"/>
        <end position="248"/>
    </location>
</feature>
<evidence type="ECO:0000313" key="3">
    <source>
        <dbReference type="EMBL" id="QEG32775.1"/>
    </source>
</evidence>
<gene>
    <name evidence="3" type="ORF">Pr1d_00350</name>
</gene>
<evidence type="ECO:0008006" key="5">
    <source>
        <dbReference type="Google" id="ProtNLM"/>
    </source>
</evidence>
<feature type="chain" id="PRO_5023102128" description="Secreted protein" evidence="2">
    <location>
        <begin position="26"/>
        <end position="682"/>
    </location>
</feature>
<dbReference type="KEGG" id="bgok:Pr1d_00350"/>
<evidence type="ECO:0000256" key="1">
    <source>
        <dbReference type="SAM" id="MobiDB-lite"/>
    </source>
</evidence>
<proteinExistence type="predicted"/>
<feature type="compositionally biased region" description="Polar residues" evidence="1">
    <location>
        <begin position="234"/>
        <end position="248"/>
    </location>
</feature>
<keyword evidence="2" id="KW-0732">Signal</keyword>
<sequence precursor="true">MIYQTTTRWLPCLLLLGLASESISATLDVAQSKANPASVLLDAESRFVQPSEVWFYETQESLRSELDRVGAMLDAQGPGYAEPWKNHFHWDQLKRNLGSLASVNVSEIELSRRWMYSNRKGTEYPFFAELRSATDAYLDAAYTLSHPNLHREFLEKVALAREQSQALWADPSDANAAALGRTLGWLERTRQLPVETAELRSALSHPNLQLVVSKPLIHRIMSTQDTGVEHSLEVSDTGQTPTTRPFQRSRTVHVRGTAHTKGEIALELVPNSQLAELNIAYQGDVNSHCHATAGPVSFNIHTMGPVSAYTPVTFGPEGIVVQPTAVEPRVRTSINNVSADRRIVQRIGNRRVNEPESRAMIDKRSREKTINLLKLEMDERVGVAIDDIRSEISRMRSTMGQFSEVFAPVVREGAAPVFASTQSSDRDVTVNIYEGRREQFGAAHPCPESFPQADVVGQMHVSFINNLLETIMAGKMFTDEYFMKYAKVLQPTLPLDLMVHARAKRWAIIADQPRPLEMEIPEANLFRIKLNIAALEVDGDRFTAKTQATVRYHLQQNEFGDYFLEREGNVELDTQLDTHHRELLEKKLNAFFAPILDGGGVVIPEGGATGPMNSLELVGVQATDDWLAVGYIVPQDLVDSFMHAERSEASPSAAIDENQVLEPKLPPPYAVDDTLSTYPGIR</sequence>
<dbReference type="OrthoDB" id="225748at2"/>
<dbReference type="RefSeq" id="WP_148071611.1">
    <property type="nucleotide sequence ID" value="NZ_CP042913.1"/>
</dbReference>
<reference evidence="3 4" key="1">
    <citation type="submission" date="2019-08" db="EMBL/GenBank/DDBJ databases">
        <title>Deep-cultivation of Planctomycetes and their phenomic and genomic characterization uncovers novel biology.</title>
        <authorList>
            <person name="Wiegand S."/>
            <person name="Jogler M."/>
            <person name="Boedeker C."/>
            <person name="Pinto D."/>
            <person name="Vollmers J."/>
            <person name="Rivas-Marin E."/>
            <person name="Kohn T."/>
            <person name="Peeters S.H."/>
            <person name="Heuer A."/>
            <person name="Rast P."/>
            <person name="Oberbeckmann S."/>
            <person name="Bunk B."/>
            <person name="Jeske O."/>
            <person name="Meyerdierks A."/>
            <person name="Storesund J.E."/>
            <person name="Kallscheuer N."/>
            <person name="Luecker S."/>
            <person name="Lage O.M."/>
            <person name="Pohl T."/>
            <person name="Merkel B.J."/>
            <person name="Hornburger P."/>
            <person name="Mueller R.-W."/>
            <person name="Bruemmer F."/>
            <person name="Labrenz M."/>
            <person name="Spormann A.M."/>
            <person name="Op den Camp H."/>
            <person name="Overmann J."/>
            <person name="Amann R."/>
            <person name="Jetten M.S.M."/>
            <person name="Mascher T."/>
            <person name="Medema M.H."/>
            <person name="Devos D.P."/>
            <person name="Kaster A.-K."/>
            <person name="Ovreas L."/>
            <person name="Rohde M."/>
            <person name="Galperin M.Y."/>
            <person name="Jogler C."/>
        </authorList>
    </citation>
    <scope>NUCLEOTIDE SEQUENCE [LARGE SCALE GENOMIC DNA]</scope>
    <source>
        <strain evidence="3 4">Pr1d</strain>
    </source>
</reference>